<feature type="binding site" description="axial binding residue" evidence="16">
    <location>
        <position position="207"/>
    </location>
    <ligand>
        <name>heme b</name>
        <dbReference type="ChEBI" id="CHEBI:60344"/>
        <label>1</label>
    </ligand>
    <ligandPart>
        <name>Fe</name>
        <dbReference type="ChEBI" id="CHEBI:18248"/>
    </ligandPart>
</feature>
<feature type="transmembrane region" description="Helical" evidence="17">
    <location>
        <begin position="6"/>
        <end position="26"/>
    </location>
</feature>
<proteinExistence type="predicted"/>
<evidence type="ECO:0000256" key="3">
    <source>
        <dbReference type="ARBA" id="ARBA00022448"/>
    </source>
</evidence>
<evidence type="ECO:0000256" key="16">
    <source>
        <dbReference type="PIRSR" id="PIRSR603816-1"/>
    </source>
</evidence>
<dbReference type="EC" id="1.7.5.1" evidence="2"/>
<evidence type="ECO:0000313" key="20">
    <source>
        <dbReference type="Proteomes" id="UP000050580"/>
    </source>
</evidence>
<gene>
    <name evidence="19" type="ORF">AAV94_06965</name>
</gene>
<keyword evidence="4" id="KW-1003">Cell membrane</keyword>
<protein>
    <recommendedName>
        <fullName evidence="2">nitrate reductase (quinone)</fullName>
        <ecNumber evidence="2">1.7.5.1</ecNumber>
    </recommendedName>
</protein>
<evidence type="ECO:0000256" key="17">
    <source>
        <dbReference type="SAM" id="Phobius"/>
    </source>
</evidence>
<dbReference type="Gene3D" id="1.20.950.20">
    <property type="entry name" value="Transmembrane di-heme cytochromes, Chain C"/>
    <property type="match status" value="1"/>
</dbReference>
<evidence type="ECO:0000256" key="1">
    <source>
        <dbReference type="ARBA" id="ARBA00004651"/>
    </source>
</evidence>
<evidence type="ECO:0000256" key="11">
    <source>
        <dbReference type="ARBA" id="ARBA00023004"/>
    </source>
</evidence>
<name>A0A0U1Q085_9BURK</name>
<dbReference type="OrthoDB" id="9788113at2"/>
<dbReference type="InterPro" id="IPR036197">
    <property type="entry name" value="NarG-like_sf"/>
</dbReference>
<evidence type="ECO:0000256" key="15">
    <source>
        <dbReference type="ARBA" id="ARBA00063882"/>
    </source>
</evidence>
<feature type="binding site" description="axial binding residue" evidence="16">
    <location>
        <position position="66"/>
    </location>
    <ligand>
        <name>heme b</name>
        <dbReference type="ChEBI" id="CHEBI:60344"/>
        <label>2</label>
    </ligand>
    <ligandPart>
        <name>Fe</name>
        <dbReference type="ChEBI" id="CHEBI:18248"/>
    </ligandPart>
</feature>
<evidence type="ECO:0000313" key="19">
    <source>
        <dbReference type="EMBL" id="KKW68184.1"/>
    </source>
</evidence>
<keyword evidence="20" id="KW-1185">Reference proteome</keyword>
<comment type="catalytic activity">
    <reaction evidence="14">
        <text>nitrate + a quinol = a quinone + nitrite + H2O</text>
        <dbReference type="Rhea" id="RHEA:56144"/>
        <dbReference type="ChEBI" id="CHEBI:15377"/>
        <dbReference type="ChEBI" id="CHEBI:16301"/>
        <dbReference type="ChEBI" id="CHEBI:17632"/>
        <dbReference type="ChEBI" id="CHEBI:24646"/>
        <dbReference type="ChEBI" id="CHEBI:132124"/>
        <dbReference type="EC" id="1.7.5.1"/>
    </reaction>
</comment>
<dbReference type="Proteomes" id="UP000050580">
    <property type="component" value="Unassembled WGS sequence"/>
</dbReference>
<sequence>MNAIHQFVFGIYPYIALAIFFLGSLARFEREQYTWKSDSSQLLRAGQLRLGNILFHVGILGIFFGHLVGLLTPVVVWDTLGITHTQKQIFAMAAGGVMGLMCFVGLVLLIHRRLSDPRIRHNSHKGDFLVLAWLIITLSLGLSTIWVSAGHLDGHMMVKLMQWAQHIVTLRGLQAAAFITDAPWLFKAHMFMGMTLFVIFPFTRLVHVWSGFASIGYVGRAWQLVRPRQ</sequence>
<accession>A0A0U1Q085</accession>
<evidence type="ECO:0000256" key="13">
    <source>
        <dbReference type="ARBA" id="ARBA00023136"/>
    </source>
</evidence>
<keyword evidence="8" id="KW-0249">Electron transport</keyword>
<feature type="binding site" description="axial binding residue" evidence="16">
    <location>
        <position position="56"/>
    </location>
    <ligand>
        <name>heme b</name>
        <dbReference type="ChEBI" id="CHEBI:60344"/>
        <label>1</label>
    </ligand>
    <ligandPart>
        <name>Fe</name>
        <dbReference type="ChEBI" id="CHEBI:18248"/>
    </ligandPart>
</feature>
<comment type="subunit">
    <text evidence="15">Dimer of heterotrimers each composed of an alpha, a beta and a gamma chain. Alpha and beta are catalytic chains; gamma chains are involved in binding the enzyme complex to the cytoplasmic membrane.</text>
</comment>
<keyword evidence="3" id="KW-0813">Transport</keyword>
<feature type="transmembrane region" description="Helical" evidence="17">
    <location>
        <begin position="53"/>
        <end position="77"/>
    </location>
</feature>
<evidence type="ECO:0000256" key="2">
    <source>
        <dbReference type="ARBA" id="ARBA00012500"/>
    </source>
</evidence>
<evidence type="ECO:0000256" key="10">
    <source>
        <dbReference type="ARBA" id="ARBA00023002"/>
    </source>
</evidence>
<dbReference type="GO" id="GO:0005886">
    <property type="term" value="C:plasma membrane"/>
    <property type="evidence" value="ECO:0007669"/>
    <property type="project" value="UniProtKB-SubCell"/>
</dbReference>
<comment type="caution">
    <text evidence="19">The sequence shown here is derived from an EMBL/GenBank/DDBJ whole genome shotgun (WGS) entry which is preliminary data.</text>
</comment>
<feature type="transmembrane region" description="Helical" evidence="17">
    <location>
        <begin position="130"/>
        <end position="149"/>
    </location>
</feature>
<feature type="binding site" description="axial binding residue" evidence="16">
    <location>
        <position position="189"/>
    </location>
    <ligand>
        <name>heme b</name>
        <dbReference type="ChEBI" id="CHEBI:60344"/>
        <label>1</label>
    </ligand>
    <ligandPart>
        <name>Fe</name>
        <dbReference type="ChEBI" id="CHEBI:18248"/>
    </ligandPart>
</feature>
<keyword evidence="6 17" id="KW-0812">Transmembrane</keyword>
<dbReference type="InterPro" id="IPR003816">
    <property type="entry name" value="Nitrate_red_gam"/>
</dbReference>
<dbReference type="STRING" id="1610491.AAV94_06965"/>
<dbReference type="NCBIfam" id="TIGR00351">
    <property type="entry name" value="narI"/>
    <property type="match status" value="1"/>
</dbReference>
<keyword evidence="9 17" id="KW-1133">Transmembrane helix</keyword>
<dbReference type="EMBL" id="LBNQ01000022">
    <property type="protein sequence ID" value="KKW68184.1"/>
    <property type="molecule type" value="Genomic_DNA"/>
</dbReference>
<evidence type="ECO:0000256" key="9">
    <source>
        <dbReference type="ARBA" id="ARBA00022989"/>
    </source>
</evidence>
<dbReference type="GO" id="GO:0046872">
    <property type="term" value="F:metal ion binding"/>
    <property type="evidence" value="ECO:0007669"/>
    <property type="project" value="UniProtKB-KW"/>
</dbReference>
<keyword evidence="5 16" id="KW-0349">Heme</keyword>
<keyword evidence="11 16" id="KW-0408">Iron</keyword>
<dbReference type="GO" id="GO:0019645">
    <property type="term" value="P:anaerobic electron transport chain"/>
    <property type="evidence" value="ECO:0007669"/>
    <property type="project" value="TreeGrafter"/>
</dbReference>
<evidence type="ECO:0000256" key="5">
    <source>
        <dbReference type="ARBA" id="ARBA00022617"/>
    </source>
</evidence>
<dbReference type="GO" id="GO:0160182">
    <property type="term" value="F:nitrate reductase (quinone) activity"/>
    <property type="evidence" value="ECO:0007669"/>
    <property type="project" value="UniProtKB-EC"/>
</dbReference>
<evidence type="ECO:0000259" key="18">
    <source>
        <dbReference type="Pfam" id="PF02665"/>
    </source>
</evidence>
<dbReference type="InterPro" id="IPR051936">
    <property type="entry name" value="Heme-iron_electron_transfer"/>
</dbReference>
<dbReference type="GO" id="GO:0042128">
    <property type="term" value="P:nitrate assimilation"/>
    <property type="evidence" value="ECO:0007669"/>
    <property type="project" value="UniProtKB-KW"/>
</dbReference>
<keyword evidence="10" id="KW-0560">Oxidoreductase</keyword>
<dbReference type="FunFam" id="1.20.950.20:FF:000001">
    <property type="entry name" value="Respiratory nitrate reductase subunit gamma"/>
    <property type="match status" value="1"/>
</dbReference>
<evidence type="ECO:0000256" key="14">
    <source>
        <dbReference type="ARBA" id="ARBA00048294"/>
    </source>
</evidence>
<dbReference type="RefSeq" id="WP_046741623.1">
    <property type="nucleotide sequence ID" value="NZ_LBNQ01000022.1"/>
</dbReference>
<evidence type="ECO:0000256" key="4">
    <source>
        <dbReference type="ARBA" id="ARBA00022475"/>
    </source>
</evidence>
<evidence type="ECO:0000256" key="12">
    <source>
        <dbReference type="ARBA" id="ARBA00023063"/>
    </source>
</evidence>
<feature type="transmembrane region" description="Helical" evidence="17">
    <location>
        <begin position="191"/>
        <end position="218"/>
    </location>
</feature>
<dbReference type="PATRIC" id="fig|1610491.3.peg.1477"/>
<dbReference type="Pfam" id="PF02665">
    <property type="entry name" value="Nitrate_red_gam"/>
    <property type="match status" value="1"/>
</dbReference>
<dbReference type="SUPFAM" id="SSF103501">
    <property type="entry name" value="Respiratory nitrate reductase 1 gamma chain"/>
    <property type="match status" value="1"/>
</dbReference>
<dbReference type="GO" id="GO:0009325">
    <property type="term" value="C:nitrate reductase complex"/>
    <property type="evidence" value="ECO:0007669"/>
    <property type="project" value="InterPro"/>
</dbReference>
<dbReference type="PANTHER" id="PTHR30598">
    <property type="entry name" value="NITRATE REDUCTASE PRIVATE CHAPERONE, REDOX ENZYME MATURATION PROTEIN REMP FAMILY"/>
    <property type="match status" value="1"/>
</dbReference>
<dbReference type="AlphaFoldDB" id="A0A0U1Q085"/>
<reference evidence="19 20" key="1">
    <citation type="submission" date="2015-05" db="EMBL/GenBank/DDBJ databases">
        <title>Draft genome sequence of Lampropedia sp. CT6, isolated from the microbial mat of a hot water spring, located at Manikaran, India.</title>
        <authorList>
            <person name="Tripathi C."/>
            <person name="Rani P."/>
            <person name="Mahato N.K."/>
            <person name="Lal R."/>
        </authorList>
    </citation>
    <scope>NUCLEOTIDE SEQUENCE [LARGE SCALE GENOMIC DNA]</scope>
    <source>
        <strain evidence="19 20">CT6</strain>
    </source>
</reference>
<keyword evidence="7" id="KW-0479">Metal-binding</keyword>
<evidence type="ECO:0000256" key="6">
    <source>
        <dbReference type="ARBA" id="ARBA00022692"/>
    </source>
</evidence>
<dbReference type="GO" id="GO:0009055">
    <property type="term" value="F:electron transfer activity"/>
    <property type="evidence" value="ECO:0007669"/>
    <property type="project" value="TreeGrafter"/>
</dbReference>
<feature type="transmembrane region" description="Helical" evidence="17">
    <location>
        <begin position="89"/>
        <end position="110"/>
    </location>
</feature>
<comment type="subcellular location">
    <subcellularLocation>
        <location evidence="1">Cell membrane</location>
        <topology evidence="1">Multi-pass membrane protein</topology>
    </subcellularLocation>
</comment>
<dbReference type="InterPro" id="IPR023234">
    <property type="entry name" value="NarG-like_domain"/>
</dbReference>
<keyword evidence="13 17" id="KW-0472">Membrane</keyword>
<keyword evidence="12" id="KW-0534">Nitrate assimilation</keyword>
<feature type="domain" description="NarG-like" evidence="18">
    <location>
        <begin position="5"/>
        <end position="228"/>
    </location>
</feature>
<dbReference type="GO" id="GO:0020037">
    <property type="term" value="F:heme binding"/>
    <property type="evidence" value="ECO:0007669"/>
    <property type="project" value="TreeGrafter"/>
</dbReference>
<dbReference type="PANTHER" id="PTHR30598:SF3">
    <property type="entry name" value="RESPIRATORY NITRATE REDUCTASE 1 GAMMA CHAIN"/>
    <property type="match status" value="1"/>
</dbReference>
<evidence type="ECO:0000256" key="8">
    <source>
        <dbReference type="ARBA" id="ARBA00022982"/>
    </source>
</evidence>
<evidence type="ECO:0000256" key="7">
    <source>
        <dbReference type="ARBA" id="ARBA00022723"/>
    </source>
</evidence>
<organism evidence="19 20">
    <name type="scientific">Lampropedia cohaerens</name>
    <dbReference type="NCBI Taxonomy" id="1610491"/>
    <lineage>
        <taxon>Bacteria</taxon>
        <taxon>Pseudomonadati</taxon>
        <taxon>Pseudomonadota</taxon>
        <taxon>Betaproteobacteria</taxon>
        <taxon>Burkholderiales</taxon>
        <taxon>Comamonadaceae</taxon>
        <taxon>Lampropedia</taxon>
    </lineage>
</organism>